<keyword evidence="9" id="KW-0575">Peroxidase</keyword>
<evidence type="ECO:0000256" key="2">
    <source>
        <dbReference type="ARBA" id="ARBA00022617"/>
    </source>
</evidence>
<name>A0ABV9P6Y8_9FLAO</name>
<feature type="domain" description="Cytochrome c" evidence="8">
    <location>
        <begin position="451"/>
        <end position="593"/>
    </location>
</feature>
<dbReference type="Proteomes" id="UP001595885">
    <property type="component" value="Unassembled WGS sequence"/>
</dbReference>
<evidence type="ECO:0000313" key="10">
    <source>
        <dbReference type="Proteomes" id="UP001595885"/>
    </source>
</evidence>
<dbReference type="InterPro" id="IPR036909">
    <property type="entry name" value="Cyt_c-like_dom_sf"/>
</dbReference>
<evidence type="ECO:0000256" key="1">
    <source>
        <dbReference type="ARBA" id="ARBA00004196"/>
    </source>
</evidence>
<dbReference type="SUPFAM" id="SSF46626">
    <property type="entry name" value="Cytochrome c"/>
    <property type="match status" value="2"/>
</dbReference>
<dbReference type="InterPro" id="IPR009056">
    <property type="entry name" value="Cyt_c-like_dom"/>
</dbReference>
<keyword evidence="3 7" id="KW-0479">Metal-binding</keyword>
<keyword evidence="4" id="KW-0732">Signal</keyword>
<evidence type="ECO:0000256" key="4">
    <source>
        <dbReference type="ARBA" id="ARBA00022729"/>
    </source>
</evidence>
<evidence type="ECO:0000259" key="8">
    <source>
        <dbReference type="PROSITE" id="PS51007"/>
    </source>
</evidence>
<keyword evidence="6 7" id="KW-0408">Iron</keyword>
<evidence type="ECO:0000256" key="7">
    <source>
        <dbReference type="PROSITE-ProRule" id="PRU00433"/>
    </source>
</evidence>
<dbReference type="InterPro" id="IPR038352">
    <property type="entry name" value="Imelysin_sf"/>
</dbReference>
<evidence type="ECO:0000313" key="9">
    <source>
        <dbReference type="EMBL" id="MFC4740680.1"/>
    </source>
</evidence>
<accession>A0ABV9P6Y8</accession>
<dbReference type="PANTHER" id="PTHR30600:SF10">
    <property type="entry name" value="BLL6722 PROTEIN"/>
    <property type="match status" value="1"/>
</dbReference>
<comment type="caution">
    <text evidence="9">The sequence shown here is derived from an EMBL/GenBank/DDBJ whole genome shotgun (WGS) entry which is preliminary data.</text>
</comment>
<keyword evidence="2 7" id="KW-0349">Heme</keyword>
<evidence type="ECO:0000256" key="6">
    <source>
        <dbReference type="ARBA" id="ARBA00023004"/>
    </source>
</evidence>
<gene>
    <name evidence="9" type="ORF">ACFO3U_11820</name>
</gene>
<dbReference type="EMBL" id="JBHSGW010000027">
    <property type="protein sequence ID" value="MFC4740680.1"/>
    <property type="molecule type" value="Genomic_DNA"/>
</dbReference>
<dbReference type="Pfam" id="PF03150">
    <property type="entry name" value="CCP_MauG"/>
    <property type="match status" value="1"/>
</dbReference>
<comment type="subcellular location">
    <subcellularLocation>
        <location evidence="1">Cell envelope</location>
    </subcellularLocation>
</comment>
<dbReference type="PROSITE" id="PS51257">
    <property type="entry name" value="PROKAR_LIPOPROTEIN"/>
    <property type="match status" value="1"/>
</dbReference>
<proteinExistence type="predicted"/>
<feature type="domain" description="Cytochrome c" evidence="8">
    <location>
        <begin position="305"/>
        <end position="432"/>
    </location>
</feature>
<keyword evidence="5 9" id="KW-0560">Oxidoreductase</keyword>
<evidence type="ECO:0000256" key="5">
    <source>
        <dbReference type="ARBA" id="ARBA00023002"/>
    </source>
</evidence>
<organism evidence="9 10">
    <name type="scientific">Flavobacterium ponti</name>
    <dbReference type="NCBI Taxonomy" id="665133"/>
    <lineage>
        <taxon>Bacteria</taxon>
        <taxon>Pseudomonadati</taxon>
        <taxon>Bacteroidota</taxon>
        <taxon>Flavobacteriia</taxon>
        <taxon>Flavobacteriales</taxon>
        <taxon>Flavobacteriaceae</taxon>
        <taxon>Flavobacterium</taxon>
    </lineage>
</organism>
<dbReference type="PANTHER" id="PTHR30600">
    <property type="entry name" value="CYTOCHROME C PEROXIDASE-RELATED"/>
    <property type="match status" value="1"/>
</dbReference>
<dbReference type="Gene3D" id="1.20.1420.20">
    <property type="entry name" value="M75 peptidase, HXXE motif"/>
    <property type="match status" value="1"/>
</dbReference>
<dbReference type="EC" id="1.11.1.5" evidence="9"/>
<reference evidence="10" key="1">
    <citation type="journal article" date="2019" name="Int. J. Syst. Evol. Microbiol.">
        <title>The Global Catalogue of Microorganisms (GCM) 10K type strain sequencing project: providing services to taxonomists for standard genome sequencing and annotation.</title>
        <authorList>
            <consortium name="The Broad Institute Genomics Platform"/>
            <consortium name="The Broad Institute Genome Sequencing Center for Infectious Disease"/>
            <person name="Wu L."/>
            <person name="Ma J."/>
        </authorList>
    </citation>
    <scope>NUCLEOTIDE SEQUENCE [LARGE SCALE GENOMIC DNA]</scope>
    <source>
        <strain evidence="10">CCUG 50349</strain>
    </source>
</reference>
<dbReference type="GO" id="GO:0004130">
    <property type="term" value="F:cytochrome-c peroxidase activity"/>
    <property type="evidence" value="ECO:0007669"/>
    <property type="project" value="UniProtKB-EC"/>
</dbReference>
<dbReference type="PROSITE" id="PS51007">
    <property type="entry name" value="CYTC"/>
    <property type="match status" value="2"/>
</dbReference>
<keyword evidence="10" id="KW-1185">Reference proteome</keyword>
<dbReference type="Gene3D" id="1.10.760.10">
    <property type="entry name" value="Cytochrome c-like domain"/>
    <property type="match status" value="2"/>
</dbReference>
<protein>
    <submittedName>
        <fullName evidence="9">Cytochrome c peroxidase</fullName>
        <ecNumber evidence="9">1.11.1.5</ecNumber>
    </submittedName>
</protein>
<sequence>MIKNLINNTLKAIIIYSLLVFTVGCQNKEKYDDVSGFIKLETYFKNQLAKSSEVSDSLNSSTSLNEKKRLYKKARMHFKKVEPILAYIDSDSYFYLNQPNLLKVEEEDFTDIKIKQPTGFQVIEETLFDETVDVEELKKNVALTSNRIKFIHKNQHLKFLKKHHVLWIVRDAINRVALTGITGFDSPVLENSLVESTTVYNSVKEIISFFENEFQDEKLFFQWNKQLDSNINALSKSTFQKFDRYTFIKENTHQSLILWHKIVKNWQVEFPFEKAIYNNATNLFTDKTFNINYFTDQKGNPIEADKVALGKTLFNDTSLSNDKTMSCATCHKQELYFTDGLAKSPGTTRNSPTLFYAALQKGFFHDKRTGSLEGQVVDVVNNLNEFHLSLNDLEKRVLENSTYQETFEKVYAEPINNQLIRNAIASYIMSLTPFNSKFDKNMQGKENSLTQSEKNGFNLFMGKAKCATCHFAPLFNGLVPTVFKESELELIGVPNSKDTINAIVSTDLGRYGIYKTEQKKHFFKTPTIRNIEKTAPYMHNGVYTTLEEIVDFYNKGGAAGLGIELEFQTLPSDKLNLTNQEKKDLVAFMKTLTDKI</sequence>
<dbReference type="InterPro" id="IPR051395">
    <property type="entry name" value="Cytochrome_c_Peroxidase/MauG"/>
</dbReference>
<dbReference type="RefSeq" id="WP_379742545.1">
    <property type="nucleotide sequence ID" value="NZ_JBHSGW010000027.1"/>
</dbReference>
<dbReference type="InterPro" id="IPR004852">
    <property type="entry name" value="Di-haem_cyt_c_peroxidsae"/>
</dbReference>
<evidence type="ECO:0000256" key="3">
    <source>
        <dbReference type="ARBA" id="ARBA00022723"/>
    </source>
</evidence>